<feature type="compositionally biased region" description="Acidic residues" evidence="1">
    <location>
        <begin position="287"/>
        <end position="313"/>
    </location>
</feature>
<evidence type="ECO:0000313" key="4">
    <source>
        <dbReference type="Proteomes" id="UP000094527"/>
    </source>
</evidence>
<feature type="region of interest" description="Disordered" evidence="1">
    <location>
        <begin position="729"/>
        <end position="749"/>
    </location>
</feature>
<dbReference type="Pfam" id="PF20266">
    <property type="entry name" value="Mab-21_C"/>
    <property type="match status" value="1"/>
</dbReference>
<feature type="compositionally biased region" description="Polar residues" evidence="1">
    <location>
        <begin position="51"/>
        <end position="64"/>
    </location>
</feature>
<protein>
    <recommendedName>
        <fullName evidence="2">Mab-21-like HhH/H2TH-like domain-containing protein</fullName>
    </recommendedName>
</protein>
<feature type="compositionally biased region" description="Polar residues" evidence="1">
    <location>
        <begin position="95"/>
        <end position="118"/>
    </location>
</feature>
<evidence type="ECO:0000256" key="1">
    <source>
        <dbReference type="SAM" id="MobiDB-lite"/>
    </source>
</evidence>
<feature type="region of interest" description="Disordered" evidence="1">
    <location>
        <begin position="287"/>
        <end position="327"/>
    </location>
</feature>
<dbReference type="OrthoDB" id="6112914at2759"/>
<dbReference type="InterPro" id="IPR024810">
    <property type="entry name" value="MAB21L/cGLR"/>
</dbReference>
<dbReference type="Gene3D" id="1.10.1410.40">
    <property type="match status" value="1"/>
</dbReference>
<comment type="caution">
    <text evidence="3">The sequence shown here is derived from an EMBL/GenBank/DDBJ whole genome shotgun (WGS) entry which is preliminary data.</text>
</comment>
<dbReference type="SMART" id="SM01265">
    <property type="entry name" value="Mab-21"/>
    <property type="match status" value="1"/>
</dbReference>
<reference evidence="3 4" key="1">
    <citation type="journal article" date="2016" name="Genome Biol. Evol.">
        <title>Gene Family Evolution Reflects Adaptation to Soil Environmental Stressors in the Genome of the Collembolan Orchesella cincta.</title>
        <authorList>
            <person name="Faddeeva-Vakhrusheva A."/>
            <person name="Derks M.F."/>
            <person name="Anvar S.Y."/>
            <person name="Agamennone V."/>
            <person name="Suring W."/>
            <person name="Smit S."/>
            <person name="van Straalen N.M."/>
            <person name="Roelofs D."/>
        </authorList>
    </citation>
    <scope>NUCLEOTIDE SEQUENCE [LARGE SCALE GENOMIC DNA]</scope>
    <source>
        <tissue evidence="3">Mixed pool</tissue>
    </source>
</reference>
<feature type="compositionally biased region" description="Low complexity" evidence="1">
    <location>
        <begin position="964"/>
        <end position="975"/>
    </location>
</feature>
<dbReference type="Proteomes" id="UP000094527">
    <property type="component" value="Unassembled WGS sequence"/>
</dbReference>
<feature type="region of interest" description="Disordered" evidence="1">
    <location>
        <begin position="45"/>
        <end position="68"/>
    </location>
</feature>
<feature type="region of interest" description="Disordered" evidence="1">
    <location>
        <begin position="182"/>
        <end position="226"/>
    </location>
</feature>
<feature type="region of interest" description="Disordered" evidence="1">
    <location>
        <begin position="883"/>
        <end position="991"/>
    </location>
</feature>
<keyword evidence="4" id="KW-1185">Reference proteome</keyword>
<dbReference type="AlphaFoldDB" id="A0A1D2N6F0"/>
<feature type="region of interest" description="Disordered" evidence="1">
    <location>
        <begin position="86"/>
        <end position="123"/>
    </location>
</feature>
<feature type="domain" description="Mab-21-like HhH/H2TH-like" evidence="2">
    <location>
        <begin position="520"/>
        <end position="586"/>
    </location>
</feature>
<name>A0A1D2N6F0_ORCCI</name>
<accession>A0A1D2N6F0</accession>
<evidence type="ECO:0000313" key="3">
    <source>
        <dbReference type="EMBL" id="ODN00655.1"/>
    </source>
</evidence>
<organism evidence="3 4">
    <name type="scientific">Orchesella cincta</name>
    <name type="common">Springtail</name>
    <name type="synonym">Podura cincta</name>
    <dbReference type="NCBI Taxonomy" id="48709"/>
    <lineage>
        <taxon>Eukaryota</taxon>
        <taxon>Metazoa</taxon>
        <taxon>Ecdysozoa</taxon>
        <taxon>Arthropoda</taxon>
        <taxon>Hexapoda</taxon>
        <taxon>Collembola</taxon>
        <taxon>Entomobryomorpha</taxon>
        <taxon>Entomobryoidea</taxon>
        <taxon>Orchesellidae</taxon>
        <taxon>Orchesellinae</taxon>
        <taxon>Orchesella</taxon>
    </lineage>
</organism>
<dbReference type="InterPro" id="IPR046906">
    <property type="entry name" value="Mab-21_HhH/H2TH-like"/>
</dbReference>
<feature type="compositionally biased region" description="Polar residues" evidence="1">
    <location>
        <begin position="195"/>
        <end position="209"/>
    </location>
</feature>
<dbReference type="PANTHER" id="PTHR10656:SF69">
    <property type="entry name" value="MAB-21-LIKE HHH_H2TH-LIKE DOMAIN-CONTAINING PROTEIN"/>
    <property type="match status" value="1"/>
</dbReference>
<proteinExistence type="predicted"/>
<dbReference type="OMA" id="GWNDEQP"/>
<dbReference type="STRING" id="48709.A0A1D2N6F0"/>
<dbReference type="EMBL" id="LJIJ01000194">
    <property type="protein sequence ID" value="ODN00655.1"/>
    <property type="molecule type" value="Genomic_DNA"/>
</dbReference>
<dbReference type="PANTHER" id="PTHR10656">
    <property type="entry name" value="CELL FATE DETERMINING PROTEIN MAB21-RELATED"/>
    <property type="match status" value="1"/>
</dbReference>
<feature type="compositionally biased region" description="Polar residues" evidence="1">
    <location>
        <begin position="909"/>
        <end position="921"/>
    </location>
</feature>
<evidence type="ECO:0000259" key="2">
    <source>
        <dbReference type="Pfam" id="PF20266"/>
    </source>
</evidence>
<sequence>MITKGYVRLRCVDEPVIFRKPLDVPRSSSSDFGYAHEPVYNKPYSDGVSEAMSSDGSPIHSGTTSDEDDAFDKEFRENLKNAKPFALQSKDKLTNKTSNELNGPSTSKAAFSNPSSRSKAPRIQIPVPHFESNVRYNILSSLFVSVNTIPMSLFTHATTPVLEGSYPMRPFDSLGSLHPYTKPGRILNHNHHSRSSPSLTDTSRDSQSPFKDMSSAGSGYESISISTRSRASSIASELVRDKWQKLNLKKLWEFGKKTRKDEIQPGVRYEPIPDNCYSEIKYEFSYDDADDDDDDEEEEEESSGEENETDDDQPYGYLEGGKKKKRRNDDEDYEMRFYLNSLQVSSNTCSEFHYIAPQISIPPSSITQGVVLGTTIRCPLPYRFQKEHEEEDDLDMENYYVTHTFTPSLHSKSWPKGLYFRFNQQIFSIIQKQGTRGEMWPSRAQMEQIELSGCNAIPLGYRSMDFFNAEQILEWELNFQEAEINLLNSFRCPQWRAYMFAATIFRAFIAPLGPQGIGLEHIRNILYFMCHDDFSGWNDEQPGAHLKAILDKLFFFLSKSNMPSFFIRSRNLLQSIPEQNLRFVQGHLNKIRENLIIYSIYAFRNLMDVRKTKASYSFPNFQNLFEMLTVPEGELLKIQNPVLQMEKDQEDEKLREEAKLRAKKKMKGKKRHHDLLHREESIDKEFFTTVSTIHQEKQARAHHHHKRDKLNEKLWRDYRKYESKLKIERQKEKEKLKHDPDHRLPEHERRKSIDLKKMPMIREQFTPFRLLLIIQFFIKQFIEMAEKAYKMKSYGPATMYVIQVENLCEIVEDDKYKETISPFQDDDLDEYREKTLRLRALLARDSHQYILARLTVPPSSPSGRYTSEPMSPTLGSFPTFTNNWDLRKLPTPPSSEKNIQPSGKVLQKPNISSTLQSLPNQNPEPTIPPTLPPVLPSPTRVPVRRQESIKFVSSEPPATPPRPRSSAPPSRSVSRQSINLSFDHGEDSTDL</sequence>
<feature type="compositionally biased region" description="Pro residues" evidence="1">
    <location>
        <begin position="925"/>
        <end position="936"/>
    </location>
</feature>
<gene>
    <name evidence="3" type="ORF">Ocin01_06027</name>
</gene>